<evidence type="ECO:0008006" key="5">
    <source>
        <dbReference type="Google" id="ProtNLM"/>
    </source>
</evidence>
<dbReference type="SUPFAM" id="SSF81383">
    <property type="entry name" value="F-box domain"/>
    <property type="match status" value="1"/>
</dbReference>
<feature type="domain" description="F-box protein At3g26010-like beta-propeller" evidence="2">
    <location>
        <begin position="55"/>
        <end position="318"/>
    </location>
</feature>
<dbReference type="Pfam" id="PF00646">
    <property type="entry name" value="F-box"/>
    <property type="match status" value="1"/>
</dbReference>
<comment type="caution">
    <text evidence="3">The sequence shown here is derived from an EMBL/GenBank/DDBJ whole genome shotgun (WGS) entry which is preliminary data.</text>
</comment>
<accession>A0A6D2K1H2</accession>
<dbReference type="OrthoDB" id="674184at2759"/>
<dbReference type="EMBL" id="CACVBM020001362">
    <property type="protein sequence ID" value="CAA7047099.1"/>
    <property type="molecule type" value="Genomic_DNA"/>
</dbReference>
<feature type="domain" description="F-box" evidence="1">
    <location>
        <begin position="2"/>
        <end position="38"/>
    </location>
</feature>
<dbReference type="AlphaFoldDB" id="A0A6D2K1H2"/>
<evidence type="ECO:0000313" key="3">
    <source>
        <dbReference type="EMBL" id="CAA7047099.1"/>
    </source>
</evidence>
<organism evidence="3 4">
    <name type="scientific">Microthlaspi erraticum</name>
    <dbReference type="NCBI Taxonomy" id="1685480"/>
    <lineage>
        <taxon>Eukaryota</taxon>
        <taxon>Viridiplantae</taxon>
        <taxon>Streptophyta</taxon>
        <taxon>Embryophyta</taxon>
        <taxon>Tracheophyta</taxon>
        <taxon>Spermatophyta</taxon>
        <taxon>Magnoliopsida</taxon>
        <taxon>eudicotyledons</taxon>
        <taxon>Gunneridae</taxon>
        <taxon>Pentapetalae</taxon>
        <taxon>rosids</taxon>
        <taxon>malvids</taxon>
        <taxon>Brassicales</taxon>
        <taxon>Brassicaceae</taxon>
        <taxon>Coluteocarpeae</taxon>
        <taxon>Microthlaspi</taxon>
    </lineage>
</organism>
<dbReference type="InterPro" id="IPR056592">
    <property type="entry name" value="Beta-prop_At3g26010-like"/>
</dbReference>
<dbReference type="InterPro" id="IPR036047">
    <property type="entry name" value="F-box-like_dom_sf"/>
</dbReference>
<dbReference type="InterPro" id="IPR001810">
    <property type="entry name" value="F-box_dom"/>
</dbReference>
<evidence type="ECO:0000259" key="1">
    <source>
        <dbReference type="Pfam" id="PF00646"/>
    </source>
</evidence>
<keyword evidence="4" id="KW-1185">Reference proteome</keyword>
<dbReference type="PANTHER" id="PTHR31672:SF2">
    <property type="entry name" value="F-BOX DOMAIN-CONTAINING PROTEIN"/>
    <property type="match status" value="1"/>
</dbReference>
<dbReference type="Pfam" id="PF24750">
    <property type="entry name" value="b-prop_At3g26010-like"/>
    <property type="match status" value="1"/>
</dbReference>
<dbReference type="Proteomes" id="UP000467841">
    <property type="component" value="Unassembled WGS sequence"/>
</dbReference>
<proteinExistence type="predicted"/>
<dbReference type="InterPro" id="IPR050796">
    <property type="entry name" value="SCF_F-box_component"/>
</dbReference>
<dbReference type="PANTHER" id="PTHR31672">
    <property type="entry name" value="BNACNNG10540D PROTEIN"/>
    <property type="match status" value="1"/>
</dbReference>
<evidence type="ECO:0000259" key="2">
    <source>
        <dbReference type="Pfam" id="PF24750"/>
    </source>
</evidence>
<protein>
    <recommendedName>
        <fullName evidence="5">F-box domain-containing protein</fullName>
    </recommendedName>
</protein>
<sequence>MDCLTDDLCAIVLARLPLKTSTASKVVCKQWKSIVESPFFQDLYRSVLHQDSHSCSWSLMTFGIEIIAHYRCETWGLEHSLKFYVSSFLERFNNNNNKNNVRARVVAYSDVGLILIHVKPSKEKINGYFYVANPVSWESVEILFPDALPLGFGTSQDYPITGIVTRTDDKGLVLSYKLVLMDKTHIRQRKKSLNFLIYSSETGSWSLNTYHLPYSLFLHDHRHRLAISLNGNLHCLAWNRFKHDEIVSIDFYAGSDRCRVTPFPDSDKTTKFEKCCTPSQGFLMYMNIVSVTDGSLEDKLCLWRLQRDGWQLVSAISMCDCTCETTD</sequence>
<name>A0A6D2K1H2_9BRAS</name>
<evidence type="ECO:0000313" key="4">
    <source>
        <dbReference type="Proteomes" id="UP000467841"/>
    </source>
</evidence>
<reference evidence="3" key="1">
    <citation type="submission" date="2020-01" db="EMBL/GenBank/DDBJ databases">
        <authorList>
            <person name="Mishra B."/>
        </authorList>
    </citation>
    <scope>NUCLEOTIDE SEQUENCE [LARGE SCALE GENOMIC DNA]</scope>
</reference>
<gene>
    <name evidence="3" type="ORF">MERR_LOCUS34334</name>
</gene>